<dbReference type="Proteomes" id="UP000735302">
    <property type="component" value="Unassembled WGS sequence"/>
</dbReference>
<dbReference type="AlphaFoldDB" id="A0AAV4E2E0"/>
<organism evidence="2 3">
    <name type="scientific">Plakobranchus ocellatus</name>
    <dbReference type="NCBI Taxonomy" id="259542"/>
    <lineage>
        <taxon>Eukaryota</taxon>
        <taxon>Metazoa</taxon>
        <taxon>Spiralia</taxon>
        <taxon>Lophotrochozoa</taxon>
        <taxon>Mollusca</taxon>
        <taxon>Gastropoda</taxon>
        <taxon>Heterobranchia</taxon>
        <taxon>Euthyneura</taxon>
        <taxon>Panpulmonata</taxon>
        <taxon>Sacoglossa</taxon>
        <taxon>Placobranchoidea</taxon>
        <taxon>Plakobranchidae</taxon>
        <taxon>Plakobranchus</taxon>
    </lineage>
</organism>
<evidence type="ECO:0000313" key="2">
    <source>
        <dbReference type="EMBL" id="GFO50251.1"/>
    </source>
</evidence>
<name>A0AAV4E2E0_9GAST</name>
<feature type="region of interest" description="Disordered" evidence="1">
    <location>
        <begin position="1"/>
        <end position="35"/>
    </location>
</feature>
<reference evidence="2 3" key="1">
    <citation type="journal article" date="2021" name="Elife">
        <title>Chloroplast acquisition without the gene transfer in kleptoplastic sea slugs, Plakobranchus ocellatus.</title>
        <authorList>
            <person name="Maeda T."/>
            <person name="Takahashi S."/>
            <person name="Yoshida T."/>
            <person name="Shimamura S."/>
            <person name="Takaki Y."/>
            <person name="Nagai Y."/>
            <person name="Toyoda A."/>
            <person name="Suzuki Y."/>
            <person name="Arimoto A."/>
            <person name="Ishii H."/>
            <person name="Satoh N."/>
            <person name="Nishiyama T."/>
            <person name="Hasebe M."/>
            <person name="Maruyama T."/>
            <person name="Minagawa J."/>
            <person name="Obokata J."/>
            <person name="Shigenobu S."/>
        </authorList>
    </citation>
    <scope>NUCLEOTIDE SEQUENCE [LARGE SCALE GENOMIC DNA]</scope>
</reference>
<protein>
    <submittedName>
        <fullName evidence="2">Uncharacterized protein</fullName>
    </submittedName>
</protein>
<evidence type="ECO:0000313" key="3">
    <source>
        <dbReference type="Proteomes" id="UP000735302"/>
    </source>
</evidence>
<gene>
    <name evidence="2" type="ORF">PoB_007675600</name>
</gene>
<dbReference type="EMBL" id="BLXT01008590">
    <property type="protein sequence ID" value="GFO50251.1"/>
    <property type="molecule type" value="Genomic_DNA"/>
</dbReference>
<comment type="caution">
    <text evidence="2">The sequence shown here is derived from an EMBL/GenBank/DDBJ whole genome shotgun (WGS) entry which is preliminary data.</text>
</comment>
<accession>A0AAV4E2E0</accession>
<sequence length="86" mass="9341">MNAEADPFSSGAVRLAYTHPGPSSDMESNSTRGNKETRLPAALIKPLSIATLQPPSTDYFRKNYKSSHRSTEKCSLSPIETAIPDC</sequence>
<keyword evidence="3" id="KW-1185">Reference proteome</keyword>
<evidence type="ECO:0000256" key="1">
    <source>
        <dbReference type="SAM" id="MobiDB-lite"/>
    </source>
</evidence>
<proteinExistence type="predicted"/>